<protein>
    <submittedName>
        <fullName evidence="3">Uncharacterized protein</fullName>
    </submittedName>
</protein>
<reference evidence="3" key="1">
    <citation type="submission" date="2020-05" db="EMBL/GenBank/DDBJ databases">
        <authorList>
            <person name="Zhu T."/>
            <person name="Keshari N."/>
            <person name="Lu X."/>
        </authorList>
    </citation>
    <scope>NUCLEOTIDE SEQUENCE</scope>
    <source>
        <strain evidence="3">NK1-12</strain>
        <plasmid evidence="3">p1</plasmid>
    </source>
</reference>
<keyword evidence="2" id="KW-0732">Signal</keyword>
<feature type="compositionally biased region" description="Basic residues" evidence="1">
    <location>
        <begin position="66"/>
        <end position="75"/>
    </location>
</feature>
<organism evidence="3">
    <name type="scientific">Leptolyngbya sp. NK1-12</name>
    <dbReference type="NCBI Taxonomy" id="2547451"/>
    <lineage>
        <taxon>Bacteria</taxon>
        <taxon>Bacillati</taxon>
        <taxon>Cyanobacteriota</taxon>
        <taxon>Cyanophyceae</taxon>
        <taxon>Leptolyngbyales</taxon>
        <taxon>Leptolyngbyaceae</taxon>
        <taxon>Leptolyngbya group</taxon>
        <taxon>Leptolyngbya</taxon>
    </lineage>
</organism>
<dbReference type="EMBL" id="CP053588">
    <property type="protein sequence ID" value="WNZ28108.1"/>
    <property type="molecule type" value="Genomic_DNA"/>
</dbReference>
<geneLocation type="plasmid" evidence="3">
    <name>p1</name>
</geneLocation>
<dbReference type="RefSeq" id="WP_316437141.1">
    <property type="nucleotide sequence ID" value="NZ_CP053588.1"/>
</dbReference>
<evidence type="ECO:0000256" key="1">
    <source>
        <dbReference type="SAM" id="MobiDB-lite"/>
    </source>
</evidence>
<dbReference type="AlphaFoldDB" id="A0AA96WM71"/>
<gene>
    <name evidence="3" type="ORF">HJG54_34985</name>
</gene>
<name>A0AA96WM71_9CYAN</name>
<feature type="region of interest" description="Disordered" evidence="1">
    <location>
        <begin position="52"/>
        <end position="75"/>
    </location>
</feature>
<evidence type="ECO:0000313" key="3">
    <source>
        <dbReference type="EMBL" id="WNZ28108.1"/>
    </source>
</evidence>
<feature type="chain" id="PRO_5041635164" evidence="2">
    <location>
        <begin position="24"/>
        <end position="75"/>
    </location>
</feature>
<proteinExistence type="predicted"/>
<keyword evidence="3" id="KW-0614">Plasmid</keyword>
<accession>A0AA96WM71</accession>
<evidence type="ECO:0000256" key="2">
    <source>
        <dbReference type="SAM" id="SignalP"/>
    </source>
</evidence>
<feature type="signal peptide" evidence="2">
    <location>
        <begin position="1"/>
        <end position="23"/>
    </location>
</feature>
<sequence>MKRIMFSSLSMLAIFAIANPVFAMTEGFEREDLLTENGNDRIDNVQKENLNQQISTETHLSERFKEAHRRRLDNN</sequence>